<keyword evidence="1" id="KW-0732">Signal</keyword>
<dbReference type="OrthoDB" id="308700at2759"/>
<feature type="chain" id="PRO_5035939452" description="Transmembrane protein" evidence="1">
    <location>
        <begin position="20"/>
        <end position="1269"/>
    </location>
</feature>
<dbReference type="Proteomes" id="UP000683925">
    <property type="component" value="Unassembled WGS sequence"/>
</dbReference>
<gene>
    <name evidence="2" type="ORF">POCTA_138.1.T1530103</name>
</gene>
<keyword evidence="3" id="KW-1185">Reference proteome</keyword>
<organism evidence="2 3">
    <name type="scientific">Paramecium octaurelia</name>
    <dbReference type="NCBI Taxonomy" id="43137"/>
    <lineage>
        <taxon>Eukaryota</taxon>
        <taxon>Sar</taxon>
        <taxon>Alveolata</taxon>
        <taxon>Ciliophora</taxon>
        <taxon>Intramacronucleata</taxon>
        <taxon>Oligohymenophorea</taxon>
        <taxon>Peniculida</taxon>
        <taxon>Parameciidae</taxon>
        <taxon>Paramecium</taxon>
    </lineage>
</organism>
<name>A0A8S1YC95_PAROT</name>
<dbReference type="OMA" id="PGENKYT"/>
<dbReference type="EMBL" id="CAJJDP010000155">
    <property type="protein sequence ID" value="CAD8211231.1"/>
    <property type="molecule type" value="Genomic_DNA"/>
</dbReference>
<comment type="caution">
    <text evidence="2">The sequence shown here is derived from an EMBL/GenBank/DDBJ whole genome shotgun (WGS) entry which is preliminary data.</text>
</comment>
<dbReference type="AlphaFoldDB" id="A0A8S1YC95"/>
<accession>A0A8S1YC95</accession>
<feature type="signal peptide" evidence="1">
    <location>
        <begin position="1"/>
        <end position="19"/>
    </location>
</feature>
<evidence type="ECO:0000256" key="1">
    <source>
        <dbReference type="SAM" id="SignalP"/>
    </source>
</evidence>
<evidence type="ECO:0000313" key="2">
    <source>
        <dbReference type="EMBL" id="CAD8211231.1"/>
    </source>
</evidence>
<protein>
    <recommendedName>
        <fullName evidence="4">Transmembrane protein</fullName>
    </recommendedName>
</protein>
<sequence>MKFIFFLNILLWEIISIETSPKVQTLYYFPGENKYTPQPRYHVPFEQHFIDSQDVQFNVELMQEVKVEKSHLTFISDQTQLYYFKNITSEQDNMMMLLDNSNLYCLYLIKNDFLGEQLVIIPHFCNITLPYQSCSNLLQIKNQILISNCQLNTNQVAISIINFDGKVFDEKLFEIESNCKIKISYGDSILFIYYQNCKSNDVYKMEIDQQSFQYTSFKMYYILQDDGDKVDPTFNQIEEIMICDKQRFTFLYRDKIVCYSSEFWSQARFINENNSTILKSFSFCKGLQYTLYINNYHQQLKFDQFDLNVNYSQYINSFWIEKIIVLHHKDQIIAMINNQLQQKIDISISQLIPIIDSTYIFGLCKGQLRLFKIKPPKHYHSFNVSQKILSLIFSRQNYFYSFTLEQINIEILNQSEPNIIINKQDIAIFRNMIEEVCFEQAQISKNLPINIQALQEGGKYYTANQTEKTETYKVNFDQNSKILHFYKLNDETNVLIMIQSKDIITLMFCKNSKVNQKYRIKVLKDYIDVGVFLGTNILIFNEYCIQYYKIEDSLQILHKEIPQQKRVVQVNLYYTQIFILYDDCSESRLVWDIKDTLIFEDSKQSSFNCTFKQPTNFFSFQNQIIYRLIQIQKFTQGGKVINILEDVEQNLHIVIVEIGNKLELKLYHQVKNDFTFMYNLPTYNFIFELTSTYKLQKGLLMLNAKHQDKTFLLVYQLKNQAFNSLIYITEIDSSFQYFSYYDLDSRTIVFLKDGKFQFNVLNFICMNLNFTSEDSIVQVKQFSLVVKSPIDDLTSSVNMMVFSLQSDYSLSLLNQEIRNIHYQEPLDWDSIKGNIVRFEIQPSQNITLRLPLDITQEYFSCLYFESNVCLIDKYTIEIKSLNVKNRLQLQITDRNITTFAFHQESLTYSIIYLNENTLEQVTVQLNNNNPEEFTLLKKELVQQLNYQVQKIKVIKDFYFLFMQNWQDLIIYYNHCQILGLFKDRFIDYYLFDGAYLTNNTYVFLSWNFSFIEMSIVAISNIQLGSEFQCKWDIIQYHEIKIQNGVEKKYSHYFDKEQWQIQIINLETKGDFLFIKIALIYKYYFTLLQEISFNHISYDNLVVESYRFLRYDFNSVFLDLLYADDNFVVLTLLQNSKEYIHVYDIKVETKYKDYLDSIQRIESFNYKKIEKYNESHYVIYSKNIGAVFFMTLNPFKIECQDQCNETANLILINDVSSLSLKIQFKNSQLSNVEFTIKSEILLANLIFILLFVEFRKKSKRNLNKPLYDSH</sequence>
<evidence type="ECO:0008006" key="4">
    <source>
        <dbReference type="Google" id="ProtNLM"/>
    </source>
</evidence>
<evidence type="ECO:0000313" key="3">
    <source>
        <dbReference type="Proteomes" id="UP000683925"/>
    </source>
</evidence>
<reference evidence="2" key="1">
    <citation type="submission" date="2021-01" db="EMBL/GenBank/DDBJ databases">
        <authorList>
            <consortium name="Genoscope - CEA"/>
            <person name="William W."/>
        </authorList>
    </citation>
    <scope>NUCLEOTIDE SEQUENCE</scope>
</reference>
<proteinExistence type="predicted"/>